<protein>
    <recommendedName>
        <fullName evidence="4">DUF4412 domain-containing protein</fullName>
    </recommendedName>
</protein>
<keyword evidence="1" id="KW-0732">Signal</keyword>
<name>A0A926I6I6_9FIRM</name>
<reference evidence="2" key="1">
    <citation type="submission" date="2020-08" db="EMBL/GenBank/DDBJ databases">
        <title>Genome public.</title>
        <authorList>
            <person name="Liu C."/>
            <person name="Sun Q."/>
        </authorList>
    </citation>
    <scope>NUCLEOTIDE SEQUENCE</scope>
    <source>
        <strain evidence="2">NSJ-33</strain>
    </source>
</reference>
<dbReference type="InterPro" id="IPR029046">
    <property type="entry name" value="LolA/LolB/LppX"/>
</dbReference>
<dbReference type="Pfam" id="PF20316">
    <property type="entry name" value="DUF6612"/>
    <property type="match status" value="1"/>
</dbReference>
<organism evidence="2 3">
    <name type="scientific">Fumia xinanensis</name>
    <dbReference type="NCBI Taxonomy" id="2763659"/>
    <lineage>
        <taxon>Bacteria</taxon>
        <taxon>Bacillati</taxon>
        <taxon>Bacillota</taxon>
        <taxon>Clostridia</taxon>
        <taxon>Eubacteriales</taxon>
        <taxon>Oscillospiraceae</taxon>
        <taxon>Fumia</taxon>
    </lineage>
</organism>
<feature type="chain" id="PRO_5038700952" description="DUF4412 domain-containing protein" evidence="1">
    <location>
        <begin position="22"/>
        <end position="282"/>
    </location>
</feature>
<feature type="signal peptide" evidence="1">
    <location>
        <begin position="1"/>
        <end position="21"/>
    </location>
</feature>
<dbReference type="InterPro" id="IPR046720">
    <property type="entry name" value="DUF6612"/>
</dbReference>
<sequence length="282" mass="30705">MNIMKKIGVFAVAAVSVLAMASCGAEPSVEAILEEAQKQSQAVKSMDYTITADMEMKSGDEAVSMVMTGDASCFTDPMKLKMTMNMDMGELGSQAVDVYAEEADGKFITYSGVSGNWIKQEVDSLQQYDGMSNMKIYLDSADSVKMDGEEELQSGTAYKLSGVISGDSIEKVINASGIMDSMTGQLGAEYGEMLKSMYSDMGDLPMTIWVSKKDNYPVKYKMDMTAMMSQMMNKLMEQMGDEAQGVTIEVSKMVMEMEMKNVNAATDFEIPQEAKDAPLIGA</sequence>
<dbReference type="RefSeq" id="WP_249294906.1">
    <property type="nucleotide sequence ID" value="NZ_JACRSV010000002.1"/>
</dbReference>
<dbReference type="SUPFAM" id="SSF89392">
    <property type="entry name" value="Prokaryotic lipoproteins and lipoprotein localization factors"/>
    <property type="match status" value="1"/>
</dbReference>
<proteinExistence type="predicted"/>
<comment type="caution">
    <text evidence="2">The sequence shown here is derived from an EMBL/GenBank/DDBJ whole genome shotgun (WGS) entry which is preliminary data.</text>
</comment>
<dbReference type="Proteomes" id="UP000610760">
    <property type="component" value="Unassembled WGS sequence"/>
</dbReference>
<evidence type="ECO:0000313" key="2">
    <source>
        <dbReference type="EMBL" id="MBC8559935.1"/>
    </source>
</evidence>
<keyword evidence="3" id="KW-1185">Reference proteome</keyword>
<dbReference type="PROSITE" id="PS51257">
    <property type="entry name" value="PROKAR_LIPOPROTEIN"/>
    <property type="match status" value="1"/>
</dbReference>
<accession>A0A926I6I6</accession>
<evidence type="ECO:0000313" key="3">
    <source>
        <dbReference type="Proteomes" id="UP000610760"/>
    </source>
</evidence>
<dbReference type="AlphaFoldDB" id="A0A926I6I6"/>
<dbReference type="EMBL" id="JACRSV010000002">
    <property type="protein sequence ID" value="MBC8559935.1"/>
    <property type="molecule type" value="Genomic_DNA"/>
</dbReference>
<dbReference type="Gene3D" id="2.50.20.20">
    <property type="match status" value="1"/>
</dbReference>
<evidence type="ECO:0000256" key="1">
    <source>
        <dbReference type="SAM" id="SignalP"/>
    </source>
</evidence>
<evidence type="ECO:0008006" key="4">
    <source>
        <dbReference type="Google" id="ProtNLM"/>
    </source>
</evidence>
<gene>
    <name evidence="2" type="ORF">H8710_07645</name>
</gene>